<reference evidence="4" key="2">
    <citation type="submission" date="2021-09" db="EMBL/GenBank/DDBJ databases">
        <authorList>
            <person name="Gilroy R."/>
        </authorList>
    </citation>
    <scope>NUCLEOTIDE SEQUENCE</scope>
    <source>
        <strain evidence="4">CHK124-7917</strain>
    </source>
</reference>
<dbReference type="GO" id="GO:0003677">
    <property type="term" value="F:DNA binding"/>
    <property type="evidence" value="ECO:0007669"/>
    <property type="project" value="UniProtKB-KW"/>
</dbReference>
<feature type="modified residue" description="4-aspartylphosphate" evidence="1">
    <location>
        <position position="57"/>
    </location>
</feature>
<proteinExistence type="predicted"/>
<dbReference type="PROSITE" id="PS50110">
    <property type="entry name" value="RESPONSE_REGULATORY"/>
    <property type="match status" value="1"/>
</dbReference>
<dbReference type="Pfam" id="PF00072">
    <property type="entry name" value="Response_reg"/>
    <property type="match status" value="1"/>
</dbReference>
<dbReference type="Gene3D" id="3.40.50.2300">
    <property type="match status" value="1"/>
</dbReference>
<gene>
    <name evidence="4" type="ORF">K8U72_05390</name>
</gene>
<reference evidence="4" key="1">
    <citation type="journal article" date="2021" name="PeerJ">
        <title>Extensive microbial diversity within the chicken gut microbiome revealed by metagenomics and culture.</title>
        <authorList>
            <person name="Gilroy R."/>
            <person name="Ravi A."/>
            <person name="Getino M."/>
            <person name="Pursley I."/>
            <person name="Horton D.L."/>
            <person name="Alikhan N.F."/>
            <person name="Baker D."/>
            <person name="Gharbi K."/>
            <person name="Hall N."/>
            <person name="Watson M."/>
            <person name="Adriaenssens E.M."/>
            <person name="Foster-Nyarko E."/>
            <person name="Jarju S."/>
            <person name="Secka A."/>
            <person name="Antonio M."/>
            <person name="Oren A."/>
            <person name="Chaudhuri R.R."/>
            <person name="La Ragione R."/>
            <person name="Hildebrand F."/>
            <person name="Pallen M.J."/>
        </authorList>
    </citation>
    <scope>NUCLEOTIDE SEQUENCE</scope>
    <source>
        <strain evidence="4">CHK124-7917</strain>
    </source>
</reference>
<dbReference type="Gene3D" id="2.40.50.1020">
    <property type="entry name" value="LytTr DNA-binding domain"/>
    <property type="match status" value="1"/>
</dbReference>
<evidence type="ECO:0000313" key="4">
    <source>
        <dbReference type="EMBL" id="HJF45201.1"/>
    </source>
</evidence>
<dbReference type="Proteomes" id="UP000697330">
    <property type="component" value="Unassembled WGS sequence"/>
</dbReference>
<comment type="caution">
    <text evidence="4">The sequence shown here is derived from an EMBL/GenBank/DDBJ whole genome shotgun (WGS) entry which is preliminary data.</text>
</comment>
<name>A0A921GF85_9ACTN</name>
<evidence type="ECO:0000259" key="3">
    <source>
        <dbReference type="PROSITE" id="PS50930"/>
    </source>
</evidence>
<dbReference type="RefSeq" id="WP_274959037.1">
    <property type="nucleotide sequence ID" value="NZ_DYWQ01000082.1"/>
</dbReference>
<sequence>MKTIAIVDDSPDDIARLAALVDRYFGGDKGAYGVVTFTDGLFLLDGYRPIYDVIFLDIEMRLVDGIGCAAQLRIIDDEVPVVYTTRMAQYATDGYEVGAMGYLLKPVNYYALRLALDRALGKARRQAPVRPWLTEGDEHVAVDAREVDYVEVSGHDLSYHCGGRIYHEWGSLKQCSDRLASLGFSFCSRYCLVNLSHVERLRADSVVVGGDEIPVSRRSRKRLSQELMDFYQRGSGVHGDIG</sequence>
<dbReference type="PANTHER" id="PTHR37299">
    <property type="entry name" value="TRANSCRIPTIONAL REGULATOR-RELATED"/>
    <property type="match status" value="1"/>
</dbReference>
<keyword evidence="1" id="KW-0597">Phosphoprotein</keyword>
<dbReference type="InterPro" id="IPR011006">
    <property type="entry name" value="CheY-like_superfamily"/>
</dbReference>
<organism evidence="4 5">
    <name type="scientific">Thermophilibacter provencensis</name>
    <dbReference type="NCBI Taxonomy" id="1852386"/>
    <lineage>
        <taxon>Bacteria</taxon>
        <taxon>Bacillati</taxon>
        <taxon>Actinomycetota</taxon>
        <taxon>Coriobacteriia</taxon>
        <taxon>Coriobacteriales</taxon>
        <taxon>Atopobiaceae</taxon>
        <taxon>Thermophilibacter</taxon>
    </lineage>
</organism>
<dbReference type="Pfam" id="PF04397">
    <property type="entry name" value="LytTR"/>
    <property type="match status" value="1"/>
</dbReference>
<accession>A0A921GF85</accession>
<keyword evidence="4" id="KW-0238">DNA-binding</keyword>
<feature type="domain" description="HTH LytTR-type" evidence="3">
    <location>
        <begin position="142"/>
        <end position="229"/>
    </location>
</feature>
<dbReference type="EMBL" id="DYWQ01000082">
    <property type="protein sequence ID" value="HJF45201.1"/>
    <property type="molecule type" value="Genomic_DNA"/>
</dbReference>
<evidence type="ECO:0000259" key="2">
    <source>
        <dbReference type="PROSITE" id="PS50110"/>
    </source>
</evidence>
<dbReference type="PROSITE" id="PS50930">
    <property type="entry name" value="HTH_LYTTR"/>
    <property type="match status" value="1"/>
</dbReference>
<dbReference type="InterPro" id="IPR001789">
    <property type="entry name" value="Sig_transdc_resp-reg_receiver"/>
</dbReference>
<evidence type="ECO:0000256" key="1">
    <source>
        <dbReference type="PROSITE-ProRule" id="PRU00169"/>
    </source>
</evidence>
<dbReference type="SMART" id="SM00850">
    <property type="entry name" value="LytTR"/>
    <property type="match status" value="1"/>
</dbReference>
<dbReference type="InterPro" id="IPR046947">
    <property type="entry name" value="LytR-like"/>
</dbReference>
<dbReference type="AlphaFoldDB" id="A0A921GF85"/>
<dbReference type="PANTHER" id="PTHR37299:SF1">
    <property type="entry name" value="STAGE 0 SPORULATION PROTEIN A HOMOLOG"/>
    <property type="match status" value="1"/>
</dbReference>
<dbReference type="SUPFAM" id="SSF52172">
    <property type="entry name" value="CheY-like"/>
    <property type="match status" value="1"/>
</dbReference>
<feature type="domain" description="Response regulatory" evidence="2">
    <location>
        <begin position="3"/>
        <end position="120"/>
    </location>
</feature>
<dbReference type="SMART" id="SM00448">
    <property type="entry name" value="REC"/>
    <property type="match status" value="1"/>
</dbReference>
<protein>
    <submittedName>
        <fullName evidence="4">LytTR family DNA-binding domain-containing protein</fullName>
    </submittedName>
</protein>
<dbReference type="GO" id="GO:0000156">
    <property type="term" value="F:phosphorelay response regulator activity"/>
    <property type="evidence" value="ECO:0007669"/>
    <property type="project" value="InterPro"/>
</dbReference>
<dbReference type="InterPro" id="IPR007492">
    <property type="entry name" value="LytTR_DNA-bd_dom"/>
</dbReference>
<evidence type="ECO:0000313" key="5">
    <source>
        <dbReference type="Proteomes" id="UP000697330"/>
    </source>
</evidence>